<name>A0A2Z3H7A9_9BACT</name>
<accession>A0A2Z3H7A9</accession>
<reference evidence="1 2" key="1">
    <citation type="submission" date="2018-01" db="EMBL/GenBank/DDBJ databases">
        <title>G. obscuriglobus.</title>
        <authorList>
            <person name="Franke J."/>
            <person name="Blomberg W."/>
            <person name="Selmecki A."/>
        </authorList>
    </citation>
    <scope>NUCLEOTIDE SEQUENCE [LARGE SCALE GENOMIC DNA]</scope>
    <source>
        <strain evidence="1 2">DSM 5831</strain>
    </source>
</reference>
<evidence type="ECO:0000313" key="2">
    <source>
        <dbReference type="Proteomes" id="UP000245802"/>
    </source>
</evidence>
<organism evidence="1 2">
    <name type="scientific">Gemmata obscuriglobus</name>
    <dbReference type="NCBI Taxonomy" id="114"/>
    <lineage>
        <taxon>Bacteria</taxon>
        <taxon>Pseudomonadati</taxon>
        <taxon>Planctomycetota</taxon>
        <taxon>Planctomycetia</taxon>
        <taxon>Gemmatales</taxon>
        <taxon>Gemmataceae</taxon>
        <taxon>Gemmata</taxon>
    </lineage>
</organism>
<keyword evidence="2" id="KW-1185">Reference proteome</keyword>
<proteinExistence type="predicted"/>
<gene>
    <name evidence="1" type="ORF">C1280_11385</name>
</gene>
<sequence length="78" mass="8512">MERTAHPVMAVQVSFMFGNHRVHEGARAAVCVWSAVVNRARRASRGAGWGWRGSSPRACGGCGRVRMGTRWCGSVVLR</sequence>
<dbReference type="AlphaFoldDB" id="A0A2Z3H7A9"/>
<dbReference type="EMBL" id="CP025958">
    <property type="protein sequence ID" value="AWM37554.1"/>
    <property type="molecule type" value="Genomic_DNA"/>
</dbReference>
<dbReference type="Proteomes" id="UP000245802">
    <property type="component" value="Chromosome"/>
</dbReference>
<protein>
    <submittedName>
        <fullName evidence="1">Uncharacterized protein</fullName>
    </submittedName>
</protein>
<evidence type="ECO:0000313" key="1">
    <source>
        <dbReference type="EMBL" id="AWM37554.1"/>
    </source>
</evidence>
<dbReference type="KEGG" id="gog:C1280_11385"/>